<feature type="region of interest" description="Disordered" evidence="1">
    <location>
        <begin position="410"/>
        <end position="431"/>
    </location>
</feature>
<gene>
    <name evidence="2" type="primary">PLEST004725</name>
    <name evidence="2" type="ORF">PLESTB_001813400</name>
</gene>
<name>A0A9W6FA05_9CHLO</name>
<sequence>MPPFPAAADSKNIKPTKDLTELHSLLSALETNVGGGGTKGFNGTLTCSSMQRCMFAMVKIAGLRRTSVFVDIGSGNSRVLFHALLYPGVGSAVGIESDSHKAQMAGAAFEHLMDKMPAFQAAMKHKSAPQAKCASISEVGTLSPATHAFTCWVGMGPADKFALGRLWNTCPSLKAICIVQHKLKTSESKGGWAFPEAEMASLGFEDIQLAGITEGLKMCGSGQTFYGYIFGKPSAFGRFGRHLNLASSLSKAAWAAEMELAREAFATDSAEVAKKEAKKKKARTVALEAARVVQPADQQAAAAAASRGDAAVAQQGTRRSSRAVCKSSSMGVEDVLSKTDPEPDADLYLGEEGRRAARAEGEYIACLHAEGWEVNANGVVRNVETKKAATCRTTKQDGKGDVFARLSLRDTKGGTLGKGPKGKGSKGKGPKKVVDRCLAVKHLVAVAWRPDDLAAKILFDKDGGLLRGQGEWRIGHIDGNKYNNSAANLVLVPASKE</sequence>
<evidence type="ECO:0000313" key="3">
    <source>
        <dbReference type="Proteomes" id="UP001165080"/>
    </source>
</evidence>
<reference evidence="2 3" key="1">
    <citation type="journal article" date="2023" name="Commun. Biol.">
        <title>Reorganization of the ancestral sex-determining regions during the evolution of trioecy in Pleodorina starrii.</title>
        <authorList>
            <person name="Takahashi K."/>
            <person name="Suzuki S."/>
            <person name="Kawai-Toyooka H."/>
            <person name="Yamamoto K."/>
            <person name="Hamaji T."/>
            <person name="Ootsuki R."/>
            <person name="Yamaguchi H."/>
            <person name="Kawachi M."/>
            <person name="Higashiyama T."/>
            <person name="Nozaki H."/>
        </authorList>
    </citation>
    <scope>NUCLEOTIDE SEQUENCE [LARGE SCALE GENOMIC DNA]</scope>
    <source>
        <strain evidence="2 3">NIES-4479</strain>
    </source>
</reference>
<keyword evidence="3" id="KW-1185">Reference proteome</keyword>
<dbReference type="Gene3D" id="3.40.50.150">
    <property type="entry name" value="Vaccinia Virus protein VP39"/>
    <property type="match status" value="1"/>
</dbReference>
<dbReference type="InterPro" id="IPR029063">
    <property type="entry name" value="SAM-dependent_MTases_sf"/>
</dbReference>
<dbReference type="EMBL" id="BRXU01000054">
    <property type="protein sequence ID" value="GLC61874.1"/>
    <property type="molecule type" value="Genomic_DNA"/>
</dbReference>
<feature type="compositionally biased region" description="Basic residues" evidence="1">
    <location>
        <begin position="420"/>
        <end position="431"/>
    </location>
</feature>
<organism evidence="2 3">
    <name type="scientific">Pleodorina starrii</name>
    <dbReference type="NCBI Taxonomy" id="330485"/>
    <lineage>
        <taxon>Eukaryota</taxon>
        <taxon>Viridiplantae</taxon>
        <taxon>Chlorophyta</taxon>
        <taxon>core chlorophytes</taxon>
        <taxon>Chlorophyceae</taxon>
        <taxon>CS clade</taxon>
        <taxon>Chlamydomonadales</taxon>
        <taxon>Volvocaceae</taxon>
        <taxon>Pleodorina</taxon>
    </lineage>
</organism>
<comment type="caution">
    <text evidence="2">The sequence shown here is derived from an EMBL/GenBank/DDBJ whole genome shotgun (WGS) entry which is preliminary data.</text>
</comment>
<dbReference type="AlphaFoldDB" id="A0A9W6FA05"/>
<evidence type="ECO:0000256" key="1">
    <source>
        <dbReference type="SAM" id="MobiDB-lite"/>
    </source>
</evidence>
<proteinExistence type="predicted"/>
<dbReference type="OrthoDB" id="542536at2759"/>
<evidence type="ECO:0000313" key="2">
    <source>
        <dbReference type="EMBL" id="GLC61874.1"/>
    </source>
</evidence>
<dbReference type="Proteomes" id="UP001165080">
    <property type="component" value="Unassembled WGS sequence"/>
</dbReference>
<protein>
    <recommendedName>
        <fullName evidence="4">DOT1 domain-containing protein</fullName>
    </recommendedName>
</protein>
<accession>A0A9W6FA05</accession>
<dbReference type="SUPFAM" id="SSF53335">
    <property type="entry name" value="S-adenosyl-L-methionine-dependent methyltransferases"/>
    <property type="match status" value="1"/>
</dbReference>
<evidence type="ECO:0008006" key="4">
    <source>
        <dbReference type="Google" id="ProtNLM"/>
    </source>
</evidence>